<organism evidence="2 3">
    <name type="scientific">Lysobacter brunescens</name>
    <dbReference type="NCBI Taxonomy" id="262323"/>
    <lineage>
        <taxon>Bacteria</taxon>
        <taxon>Pseudomonadati</taxon>
        <taxon>Pseudomonadota</taxon>
        <taxon>Gammaproteobacteria</taxon>
        <taxon>Lysobacterales</taxon>
        <taxon>Lysobacteraceae</taxon>
        <taxon>Lysobacter</taxon>
    </lineage>
</organism>
<dbReference type="EMBL" id="JBHTIF010000002">
    <property type="protein sequence ID" value="MFD0726419.1"/>
    <property type="molecule type" value="Genomic_DNA"/>
</dbReference>
<reference evidence="3" key="1">
    <citation type="journal article" date="2019" name="Int. J. Syst. Evol. Microbiol.">
        <title>The Global Catalogue of Microorganisms (GCM) 10K type strain sequencing project: providing services to taxonomists for standard genome sequencing and annotation.</title>
        <authorList>
            <consortium name="The Broad Institute Genomics Platform"/>
            <consortium name="The Broad Institute Genome Sequencing Center for Infectious Disease"/>
            <person name="Wu L."/>
            <person name="Ma J."/>
        </authorList>
    </citation>
    <scope>NUCLEOTIDE SEQUENCE [LARGE SCALE GENOMIC DNA]</scope>
    <source>
        <strain evidence="3">CCUG 55585</strain>
    </source>
</reference>
<dbReference type="PROSITE" id="PS51257">
    <property type="entry name" value="PROKAR_LIPOPROTEIN"/>
    <property type="match status" value="1"/>
</dbReference>
<proteinExistence type="predicted"/>
<sequence length="340" mass="36547">MESALRKTRHAIACSRVGRLGLIALLTFFVGACDATPNTAGTSATNASTATASTCPATDLAGFVAAFAESPALQKAFTAPVVDTAFIDWNAQPEPAESVEKTSRDALRFPVMPNRARQQAEGLRYREIGTEGDFTTITLEVPDTDTQLRYTFRRDACWTLVKIVDPVFGKAFGGDVATQPVATTKSLPSLCGTDASVFTCRLKNGKHVVICASGSDVVSLVYRYGTPARIELQYPEKSVSSPVLRSRIPYSGATSGTAYSFSNGGFDYLVYSIVDGGPDRFEQHGMAVYRAGQSRPKRPISSSLCIEDSVDMEVLASVASRLEDVPSDTELERRGLPDVE</sequence>
<dbReference type="Proteomes" id="UP001597110">
    <property type="component" value="Unassembled WGS sequence"/>
</dbReference>
<name>A0ABW2YD78_9GAMM</name>
<comment type="caution">
    <text evidence="2">The sequence shown here is derived from an EMBL/GenBank/DDBJ whole genome shotgun (WGS) entry which is preliminary data.</text>
</comment>
<dbReference type="RefSeq" id="WP_386824297.1">
    <property type="nucleotide sequence ID" value="NZ_JBHTIF010000002.1"/>
</dbReference>
<evidence type="ECO:0008006" key="4">
    <source>
        <dbReference type="Google" id="ProtNLM"/>
    </source>
</evidence>
<evidence type="ECO:0000313" key="2">
    <source>
        <dbReference type="EMBL" id="MFD0726419.1"/>
    </source>
</evidence>
<feature type="chain" id="PRO_5045654251" description="Lipoprotein" evidence="1">
    <location>
        <begin position="33"/>
        <end position="340"/>
    </location>
</feature>
<gene>
    <name evidence="2" type="ORF">ACFQ0E_12525</name>
</gene>
<feature type="signal peptide" evidence="1">
    <location>
        <begin position="1"/>
        <end position="32"/>
    </location>
</feature>
<protein>
    <recommendedName>
        <fullName evidence="4">Lipoprotein</fullName>
    </recommendedName>
</protein>
<accession>A0ABW2YD78</accession>
<evidence type="ECO:0000313" key="3">
    <source>
        <dbReference type="Proteomes" id="UP001597110"/>
    </source>
</evidence>
<keyword evidence="3" id="KW-1185">Reference proteome</keyword>
<evidence type="ECO:0000256" key="1">
    <source>
        <dbReference type="SAM" id="SignalP"/>
    </source>
</evidence>
<keyword evidence="1" id="KW-0732">Signal</keyword>